<dbReference type="Proteomes" id="UP000659698">
    <property type="component" value="Unassembled WGS sequence"/>
</dbReference>
<dbReference type="PROSITE" id="PS01124">
    <property type="entry name" value="HTH_ARAC_FAMILY_2"/>
    <property type="match status" value="1"/>
</dbReference>
<accession>A0ABR6VPA1</accession>
<keyword evidence="5" id="KW-1185">Reference proteome</keyword>
<keyword evidence="1" id="KW-0805">Transcription regulation</keyword>
<sequence length="267" mass="30754">MENKSGSSSFRMAVPAEFEEVFTHFYISGNNTGETIHKTFLPSFQTMMVFSFGSEVSFRSDMGNRIQVGKCIILGPVKQSFGYEMPSGAEILVANFRDDAFYRFFGQLPSAGQTPIEPDGLHRGNCFTELWYLLKGIDPDGRVPLILDFCRPYLKDRESAFGEIMPYRDASAAFNPIKVIAKATKQSERTIQLNHRKYLGYTAKEISRYRRFLKAVDLLQNDLARANWFEIIDACGYYDQSQLIHDFKHYLHLSPKQYLKFHQDVCR</sequence>
<dbReference type="EMBL" id="JACOAF010000011">
    <property type="protein sequence ID" value="MBC3539013.1"/>
    <property type="molecule type" value="Genomic_DNA"/>
</dbReference>
<organism evidence="4 5">
    <name type="scientific">Rufibacter sediminis</name>
    <dbReference type="NCBI Taxonomy" id="2762756"/>
    <lineage>
        <taxon>Bacteria</taxon>
        <taxon>Pseudomonadati</taxon>
        <taxon>Bacteroidota</taxon>
        <taxon>Cytophagia</taxon>
        <taxon>Cytophagales</taxon>
        <taxon>Hymenobacteraceae</taxon>
        <taxon>Rufibacter</taxon>
    </lineage>
</organism>
<gene>
    <name evidence="4" type="ORF">H7U12_04930</name>
</gene>
<proteinExistence type="predicted"/>
<reference evidence="4 5" key="1">
    <citation type="journal article" date="2019" name="Int. J. Syst. Evol. Microbiol.">
        <title>Rufibacter sediminis sp. nov., isolated from freshwater lake sediment.</title>
        <authorList>
            <person name="Qu J.H."/>
            <person name="Zhang L.J."/>
            <person name="Fu Y.H."/>
            <person name="Li H.F."/>
        </authorList>
    </citation>
    <scope>NUCLEOTIDE SEQUENCE [LARGE SCALE GENOMIC DNA]</scope>
    <source>
        <strain evidence="4 5">H-1</strain>
    </source>
</reference>
<dbReference type="Gene3D" id="1.10.10.60">
    <property type="entry name" value="Homeodomain-like"/>
    <property type="match status" value="1"/>
</dbReference>
<dbReference type="InterPro" id="IPR018060">
    <property type="entry name" value="HTH_AraC"/>
</dbReference>
<protein>
    <submittedName>
        <fullName evidence="4">AraC family transcriptional regulator</fullName>
    </submittedName>
</protein>
<dbReference type="SMART" id="SM00342">
    <property type="entry name" value="HTH_ARAC"/>
    <property type="match status" value="1"/>
</dbReference>
<feature type="domain" description="HTH araC/xylS-type" evidence="3">
    <location>
        <begin position="177"/>
        <end position="261"/>
    </location>
</feature>
<evidence type="ECO:0000256" key="2">
    <source>
        <dbReference type="ARBA" id="ARBA00023163"/>
    </source>
</evidence>
<evidence type="ECO:0000256" key="1">
    <source>
        <dbReference type="ARBA" id="ARBA00023015"/>
    </source>
</evidence>
<dbReference type="Pfam" id="PF12833">
    <property type="entry name" value="HTH_18"/>
    <property type="match status" value="1"/>
</dbReference>
<evidence type="ECO:0000259" key="3">
    <source>
        <dbReference type="PROSITE" id="PS01124"/>
    </source>
</evidence>
<dbReference type="SUPFAM" id="SSF46689">
    <property type="entry name" value="Homeodomain-like"/>
    <property type="match status" value="1"/>
</dbReference>
<name>A0ABR6VPA1_9BACT</name>
<keyword evidence="2" id="KW-0804">Transcription</keyword>
<evidence type="ECO:0000313" key="5">
    <source>
        <dbReference type="Proteomes" id="UP000659698"/>
    </source>
</evidence>
<dbReference type="InterPro" id="IPR009057">
    <property type="entry name" value="Homeodomain-like_sf"/>
</dbReference>
<evidence type="ECO:0000313" key="4">
    <source>
        <dbReference type="EMBL" id="MBC3539013.1"/>
    </source>
</evidence>
<comment type="caution">
    <text evidence="4">The sequence shown here is derived from an EMBL/GenBank/DDBJ whole genome shotgun (WGS) entry which is preliminary data.</text>
</comment>